<protein>
    <submittedName>
        <fullName evidence="1">Uncharacterized protein</fullName>
    </submittedName>
</protein>
<accession>A0ACC2SW67</accession>
<sequence length="234" mass="26493">MSLWGWVFVVLAAFVLGVKMFTSTLLQDIPPKHKMNHPLERLDGKLWTGGESGFNTFHTMHTNHGQINCKFSNNQPFEPGTCFLRHNQTYLIGYSFRSDPVMCLKDTVCYIVLHREFTVTLPPEFVSPLNFMQVSQLITNNSYVLLPSHAIHITATFMAQGAYSLEFNQISYTVSGHFTNLNTDTYSPTTYHTLTLPIALPNHHPDGLIKIVAKDPKNKSPIYAQIQSSFTILQ</sequence>
<evidence type="ECO:0000313" key="2">
    <source>
        <dbReference type="Proteomes" id="UP001165960"/>
    </source>
</evidence>
<evidence type="ECO:0000313" key="1">
    <source>
        <dbReference type="EMBL" id="KAJ9066639.1"/>
    </source>
</evidence>
<keyword evidence="2" id="KW-1185">Reference proteome</keyword>
<proteinExistence type="predicted"/>
<gene>
    <name evidence="1" type="ORF">DSO57_1007712</name>
</gene>
<dbReference type="Proteomes" id="UP001165960">
    <property type="component" value="Unassembled WGS sequence"/>
</dbReference>
<comment type="caution">
    <text evidence="1">The sequence shown here is derived from an EMBL/GenBank/DDBJ whole genome shotgun (WGS) entry which is preliminary data.</text>
</comment>
<dbReference type="EMBL" id="QTSX02004283">
    <property type="protein sequence ID" value="KAJ9066639.1"/>
    <property type="molecule type" value="Genomic_DNA"/>
</dbReference>
<name>A0ACC2SW67_9FUNG</name>
<reference evidence="1" key="1">
    <citation type="submission" date="2022-04" db="EMBL/GenBank/DDBJ databases">
        <title>Genome of the entomopathogenic fungus Entomophthora muscae.</title>
        <authorList>
            <person name="Elya C."/>
            <person name="Lovett B.R."/>
            <person name="Lee E."/>
            <person name="Macias A.M."/>
            <person name="Hajek A.E."/>
            <person name="De Bivort B.L."/>
            <person name="Kasson M.T."/>
            <person name="De Fine Licht H.H."/>
            <person name="Stajich J.E."/>
        </authorList>
    </citation>
    <scope>NUCLEOTIDE SEQUENCE</scope>
    <source>
        <strain evidence="1">Berkeley</strain>
    </source>
</reference>
<organism evidence="1 2">
    <name type="scientific">Entomophthora muscae</name>
    <dbReference type="NCBI Taxonomy" id="34485"/>
    <lineage>
        <taxon>Eukaryota</taxon>
        <taxon>Fungi</taxon>
        <taxon>Fungi incertae sedis</taxon>
        <taxon>Zoopagomycota</taxon>
        <taxon>Entomophthoromycotina</taxon>
        <taxon>Entomophthoromycetes</taxon>
        <taxon>Entomophthorales</taxon>
        <taxon>Entomophthoraceae</taxon>
        <taxon>Entomophthora</taxon>
    </lineage>
</organism>